<comment type="caution">
    <text evidence="4">The sequence shown here is derived from an EMBL/GenBank/DDBJ whole genome shotgun (WGS) entry which is preliminary data.</text>
</comment>
<dbReference type="AlphaFoldDB" id="B3JN43"/>
<keyword evidence="1" id="KW-0732">Signal</keyword>
<evidence type="ECO:0000259" key="3">
    <source>
        <dbReference type="Pfam" id="PF21209"/>
    </source>
</evidence>
<feature type="signal peptide" evidence="1">
    <location>
        <begin position="1"/>
        <end position="28"/>
    </location>
</feature>
<dbReference type="EMBL" id="ABIY02000115">
    <property type="protein sequence ID" value="EDU99803.1"/>
    <property type="molecule type" value="Genomic_DNA"/>
</dbReference>
<protein>
    <submittedName>
        <fullName evidence="4">Bacterial alpha-L-rhamnosidase</fullName>
    </submittedName>
</protein>
<dbReference type="STRING" id="470145.BACCOP_03355"/>
<dbReference type="InterPro" id="IPR012341">
    <property type="entry name" value="6hp_glycosidase-like_sf"/>
</dbReference>
<dbReference type="Pfam" id="PF21209">
    <property type="entry name" value="Bac_rhamnosid-like_N"/>
    <property type="match status" value="1"/>
</dbReference>
<dbReference type="InterPro" id="IPR035396">
    <property type="entry name" value="Bac_rhamnosid6H"/>
</dbReference>
<dbReference type="InterPro" id="IPR008928">
    <property type="entry name" value="6-hairpin_glycosidase_sf"/>
</dbReference>
<sequence length="735" mass="84689">MNKTHKMKNKFVTLLASVGMCASLGAQTWIWYPGDYEIWLGNQMNNRRTERGAFFPPFWKTDSHYVVVEFSKEVDLPEAETIQLSVEGRYNVKLDGKLQFGMPDKLIIPAGKHKINIKVWNQLTPPALYVDGWTIKSDASWKVTYEDKEWIDESGKASDTSATVYMDAGSWNFNSKTSRPSLFRLPCKPLLAVSSISVENGILYDFGRETFGYLDFSEMRGEGKVLIYYGESKEEALDTERCETMDILSVQDGKVTDLALRTVHPLTNDCYMMESSKAFRYVYVVCDEQISVGKVSMQYEYMPETYRGSFQCDNDLLNRIWEIGAYTMHLTTREFFIDGIKRDRWVWSGDAIQSYLMNYYLFFDSETVKRTIWQLRGKDPVTSHINTIMDYTFYWFLSVYDYYMYTGDEKFVKQLYPRMKSLMEYVLGRTDSDGMVQGMTGDWVFVDWADGYLDKKGQLAFEQVLFCKSLETMVLCARLAGEMQDARGYEKLSSSLRKKLEPAFWSEDAKALVHNRIGGKQSTSVTRYANMFAVFYDYLSEEKQQLIKQSVLLNDSILKITTPYMRFYELEALCAMGEQEQVMEEMLAYWGGMLKEGATSFWEKYNPDEKGAEHLAMYGRPYGKSLCHAWGASPIYLLGKYYLGVKPVKPGYEEYAVTPALGGLKWMKGSVPVPGGEITVYMDRKTIRLKADKGKGYLYVAAKKLPKASVGEFQKVAEGKYRLWIDTNQEVTVHY</sequence>
<dbReference type="PANTHER" id="PTHR34987:SF6">
    <property type="entry name" value="ALPHA-L-RHAMNOSIDASE SIX-HAIRPIN GLYCOSIDASE DOMAIN-CONTAINING PROTEIN"/>
    <property type="match status" value="1"/>
</dbReference>
<proteinExistence type="predicted"/>
<reference evidence="4 5" key="1">
    <citation type="submission" date="2008-04" db="EMBL/GenBank/DDBJ databases">
        <title>Draft genome sequence of Bacteroides coprocola (DSM 17136).</title>
        <authorList>
            <person name="Sudarsanam P."/>
            <person name="Ley R."/>
            <person name="Guruge J."/>
            <person name="Turnbaugh P.J."/>
            <person name="Mahowald M."/>
            <person name="Liep D."/>
            <person name="Gordon J."/>
        </authorList>
    </citation>
    <scope>NUCLEOTIDE SEQUENCE [LARGE SCALE GENOMIC DNA]</scope>
    <source>
        <strain evidence="4 5">DSM 17136</strain>
    </source>
</reference>
<dbReference type="Gene3D" id="2.60.420.10">
    <property type="entry name" value="Maltose phosphorylase, domain 3"/>
    <property type="match status" value="1"/>
</dbReference>
<dbReference type="HOGENOM" id="CLU_415466_0_0_10"/>
<dbReference type="Proteomes" id="UP000003146">
    <property type="component" value="Unassembled WGS sequence"/>
</dbReference>
<dbReference type="PANTHER" id="PTHR34987">
    <property type="entry name" value="C, PUTATIVE (AFU_ORTHOLOGUE AFUA_3G02880)-RELATED"/>
    <property type="match status" value="1"/>
</dbReference>
<reference evidence="4 5" key="2">
    <citation type="submission" date="2008-04" db="EMBL/GenBank/DDBJ databases">
        <authorList>
            <person name="Fulton L."/>
            <person name="Clifton S."/>
            <person name="Fulton B."/>
            <person name="Xu J."/>
            <person name="Minx P."/>
            <person name="Pepin K.H."/>
            <person name="Johnson M."/>
            <person name="Thiruvilangam P."/>
            <person name="Bhonagiri V."/>
            <person name="Nash W.E."/>
            <person name="Mardis E.R."/>
            <person name="Wilson R.K."/>
        </authorList>
    </citation>
    <scope>NUCLEOTIDE SEQUENCE [LARGE SCALE GENOMIC DNA]</scope>
    <source>
        <strain evidence="4 5">DSM 17136</strain>
    </source>
</reference>
<dbReference type="InterPro" id="IPR048932">
    <property type="entry name" value="Rhamnosid-like_N_bacteroidetes"/>
</dbReference>
<dbReference type="SUPFAM" id="SSF48208">
    <property type="entry name" value="Six-hairpin glycosidases"/>
    <property type="match status" value="1"/>
</dbReference>
<dbReference type="Pfam" id="PF17389">
    <property type="entry name" value="Bac_rhamnosid6H"/>
    <property type="match status" value="1"/>
</dbReference>
<evidence type="ECO:0000313" key="4">
    <source>
        <dbReference type="EMBL" id="EDU99803.1"/>
    </source>
</evidence>
<organism evidence="4 5">
    <name type="scientific">Phocaeicola coprocola DSM 17136</name>
    <dbReference type="NCBI Taxonomy" id="470145"/>
    <lineage>
        <taxon>Bacteria</taxon>
        <taxon>Pseudomonadati</taxon>
        <taxon>Bacteroidota</taxon>
        <taxon>Bacteroidia</taxon>
        <taxon>Bacteroidales</taxon>
        <taxon>Bacteroidaceae</taxon>
        <taxon>Phocaeicola</taxon>
    </lineage>
</organism>
<dbReference type="Gene3D" id="2.60.120.260">
    <property type="entry name" value="Galactose-binding domain-like"/>
    <property type="match status" value="2"/>
</dbReference>
<gene>
    <name evidence="4" type="ORF">BACCOP_03355</name>
</gene>
<evidence type="ECO:0000259" key="2">
    <source>
        <dbReference type="Pfam" id="PF17389"/>
    </source>
</evidence>
<feature type="chain" id="PRO_5002789884" evidence="1">
    <location>
        <begin position="29"/>
        <end position="735"/>
    </location>
</feature>
<dbReference type="eggNOG" id="COG3408">
    <property type="taxonomic scope" value="Bacteria"/>
</dbReference>
<dbReference type="Gene3D" id="1.50.10.10">
    <property type="match status" value="1"/>
</dbReference>
<evidence type="ECO:0000256" key="1">
    <source>
        <dbReference type="SAM" id="SignalP"/>
    </source>
</evidence>
<evidence type="ECO:0000313" key="5">
    <source>
        <dbReference type="Proteomes" id="UP000003146"/>
    </source>
</evidence>
<dbReference type="GO" id="GO:0005975">
    <property type="term" value="P:carbohydrate metabolic process"/>
    <property type="evidence" value="ECO:0007669"/>
    <property type="project" value="InterPro"/>
</dbReference>
<name>B3JN43_9BACT</name>
<feature type="domain" description="Alpha-L-rhamnosidase six-hairpin glycosidase" evidence="2">
    <location>
        <begin position="308"/>
        <end position="640"/>
    </location>
</feature>
<accession>B3JN43</accession>
<feature type="domain" description="Alpha-rhamnosidase-like N-terminal" evidence="3">
    <location>
        <begin position="68"/>
        <end position="284"/>
    </location>
</feature>